<dbReference type="EMBL" id="ML995862">
    <property type="protein sequence ID" value="KAF2767045.1"/>
    <property type="molecule type" value="Genomic_DNA"/>
</dbReference>
<dbReference type="AlphaFoldDB" id="A0A6G1L2J1"/>
<name>A0A6G1L2J1_9PEZI</name>
<feature type="region of interest" description="Disordered" evidence="1">
    <location>
        <begin position="1"/>
        <end position="22"/>
    </location>
</feature>
<proteinExistence type="predicted"/>
<keyword evidence="3" id="KW-1185">Reference proteome</keyword>
<feature type="region of interest" description="Disordered" evidence="1">
    <location>
        <begin position="57"/>
        <end position="76"/>
    </location>
</feature>
<organism evidence="2 3">
    <name type="scientific">Teratosphaeria nubilosa</name>
    <dbReference type="NCBI Taxonomy" id="161662"/>
    <lineage>
        <taxon>Eukaryota</taxon>
        <taxon>Fungi</taxon>
        <taxon>Dikarya</taxon>
        <taxon>Ascomycota</taxon>
        <taxon>Pezizomycotina</taxon>
        <taxon>Dothideomycetes</taxon>
        <taxon>Dothideomycetidae</taxon>
        <taxon>Mycosphaerellales</taxon>
        <taxon>Teratosphaeriaceae</taxon>
        <taxon>Teratosphaeria</taxon>
    </lineage>
</organism>
<gene>
    <name evidence="2" type="ORF">EJ03DRAFT_329597</name>
</gene>
<evidence type="ECO:0000256" key="1">
    <source>
        <dbReference type="SAM" id="MobiDB-lite"/>
    </source>
</evidence>
<reference evidence="2" key="1">
    <citation type="journal article" date="2020" name="Stud. Mycol.">
        <title>101 Dothideomycetes genomes: a test case for predicting lifestyles and emergence of pathogens.</title>
        <authorList>
            <person name="Haridas S."/>
            <person name="Albert R."/>
            <person name="Binder M."/>
            <person name="Bloem J."/>
            <person name="Labutti K."/>
            <person name="Salamov A."/>
            <person name="Andreopoulos B."/>
            <person name="Baker S."/>
            <person name="Barry K."/>
            <person name="Bills G."/>
            <person name="Bluhm B."/>
            <person name="Cannon C."/>
            <person name="Castanera R."/>
            <person name="Culley D."/>
            <person name="Daum C."/>
            <person name="Ezra D."/>
            <person name="Gonzalez J."/>
            <person name="Henrissat B."/>
            <person name="Kuo A."/>
            <person name="Liang C."/>
            <person name="Lipzen A."/>
            <person name="Lutzoni F."/>
            <person name="Magnuson J."/>
            <person name="Mondo S."/>
            <person name="Nolan M."/>
            <person name="Ohm R."/>
            <person name="Pangilinan J."/>
            <person name="Park H.-J."/>
            <person name="Ramirez L."/>
            <person name="Alfaro M."/>
            <person name="Sun H."/>
            <person name="Tritt A."/>
            <person name="Yoshinaga Y."/>
            <person name="Zwiers L.-H."/>
            <person name="Turgeon B."/>
            <person name="Goodwin S."/>
            <person name="Spatafora J."/>
            <person name="Crous P."/>
            <person name="Grigoriev I."/>
        </authorList>
    </citation>
    <scope>NUCLEOTIDE SEQUENCE</scope>
    <source>
        <strain evidence="2">CBS 116005</strain>
    </source>
</reference>
<sequence>MHSENRASRKTSSTLTPRQGSRIAELPRHHCLSICQDRCGIGSPIYPLSNSQDLATSNRFGPQIQSMNPEQFVLTQ</sequence>
<protein>
    <submittedName>
        <fullName evidence="2">Uncharacterized protein</fullName>
    </submittedName>
</protein>
<evidence type="ECO:0000313" key="3">
    <source>
        <dbReference type="Proteomes" id="UP000799436"/>
    </source>
</evidence>
<accession>A0A6G1L2J1</accession>
<evidence type="ECO:0000313" key="2">
    <source>
        <dbReference type="EMBL" id="KAF2767045.1"/>
    </source>
</evidence>
<dbReference type="Proteomes" id="UP000799436">
    <property type="component" value="Unassembled WGS sequence"/>
</dbReference>
<feature type="compositionally biased region" description="Polar residues" evidence="1">
    <location>
        <begin position="10"/>
        <end position="19"/>
    </location>
</feature>